<dbReference type="AlphaFoldDB" id="A0A3S5BEL0"/>
<dbReference type="EMBL" id="CAAALY010051157">
    <property type="protein sequence ID" value="VEL21406.1"/>
    <property type="molecule type" value="Genomic_DNA"/>
</dbReference>
<protein>
    <submittedName>
        <fullName evidence="1">Uncharacterized protein</fullName>
    </submittedName>
</protein>
<keyword evidence="2" id="KW-1185">Reference proteome</keyword>
<organism evidence="1 2">
    <name type="scientific">Protopolystoma xenopodis</name>
    <dbReference type="NCBI Taxonomy" id="117903"/>
    <lineage>
        <taxon>Eukaryota</taxon>
        <taxon>Metazoa</taxon>
        <taxon>Spiralia</taxon>
        <taxon>Lophotrochozoa</taxon>
        <taxon>Platyhelminthes</taxon>
        <taxon>Monogenea</taxon>
        <taxon>Polyopisthocotylea</taxon>
        <taxon>Polystomatidea</taxon>
        <taxon>Polystomatidae</taxon>
        <taxon>Protopolystoma</taxon>
    </lineage>
</organism>
<accession>A0A3S5BEL0</accession>
<gene>
    <name evidence="1" type="ORF">PXEA_LOCUS14846</name>
</gene>
<comment type="caution">
    <text evidence="1">The sequence shown here is derived from an EMBL/GenBank/DDBJ whole genome shotgun (WGS) entry which is preliminary data.</text>
</comment>
<dbReference type="Proteomes" id="UP000784294">
    <property type="component" value="Unassembled WGS sequence"/>
</dbReference>
<sequence>MSTSSAYVECWAEQTPGYRDNWPYVCRLLSSLQGCLSASPLPPRRLLKLAKVGARKTASPVPCAFGHVLTHNLLVWVVVVVGRFGEGVNRRKQSSWKTRYRVGRMGNLSQKRYPGLCGKLGIWCVAPQDRAIATLIPTPLGCTPRPGTAGQDGVVVPSESDKSEKEMIYAQIAGSYFERSDGMAANCAIKNRGRRSLDWGKSASKQSAGSLPAPWAGWKHCQLGQLGSSGRYAAPAPSRLGFFAWSRTFELVSALNF</sequence>
<proteinExistence type="predicted"/>
<evidence type="ECO:0000313" key="2">
    <source>
        <dbReference type="Proteomes" id="UP000784294"/>
    </source>
</evidence>
<evidence type="ECO:0000313" key="1">
    <source>
        <dbReference type="EMBL" id="VEL21406.1"/>
    </source>
</evidence>
<name>A0A3S5BEL0_9PLAT</name>
<reference evidence="1" key="1">
    <citation type="submission" date="2018-11" db="EMBL/GenBank/DDBJ databases">
        <authorList>
            <consortium name="Pathogen Informatics"/>
        </authorList>
    </citation>
    <scope>NUCLEOTIDE SEQUENCE</scope>
</reference>